<name>A0A382FLH4_9ZZZZ</name>
<feature type="transmembrane region" description="Helical" evidence="1">
    <location>
        <begin position="274"/>
        <end position="302"/>
    </location>
</feature>
<evidence type="ECO:0000313" key="2">
    <source>
        <dbReference type="EMBL" id="SVB62967.1"/>
    </source>
</evidence>
<feature type="transmembrane region" description="Helical" evidence="1">
    <location>
        <begin position="67"/>
        <end position="89"/>
    </location>
</feature>
<sequence length="393" mass="41556">MSRVLNVAVGTVFVVITARHLGPAGRGDIVVAFTLAWGTNTVADLGSSTSGRISLLKPESKVDKADVLSLTCALLPFQVILAVGAVAAMSLTSFALTRGLSIVVVALSVAMMLHNSSRSLLYGLRRYRQVLIVDFWMAVFQILALGSLLVVGYLTAVWAISVMATGFTSAAIFLFCRSGAFNRQGRGSLTAYWSQLISDGVSPMFGALAMFFSLRLNRLVIATAFGSRSVGLFAAAVTVPETLRNISVAVGQVVADRARSGVDTVDTAKRHVRLFIVGNCTLLAAGAVIGWLLLPTLFGVGFIESREILVVLCVAEVAMSVHLMGQAFLIGFGRPSAIGLPQLVGAVTMIVLNLVMIPRWGLSGAAWASLLGFSVLALTSIVWARHEAGRVKT</sequence>
<evidence type="ECO:0000256" key="1">
    <source>
        <dbReference type="SAM" id="Phobius"/>
    </source>
</evidence>
<accession>A0A382FLH4</accession>
<feature type="transmembrane region" description="Helical" evidence="1">
    <location>
        <begin position="157"/>
        <end position="176"/>
    </location>
</feature>
<dbReference type="InterPro" id="IPR052556">
    <property type="entry name" value="PolySynth_Transporter"/>
</dbReference>
<gene>
    <name evidence="2" type="ORF">METZ01_LOCUS215821</name>
</gene>
<feature type="transmembrane region" description="Helical" evidence="1">
    <location>
        <begin position="308"/>
        <end position="330"/>
    </location>
</feature>
<feature type="transmembrane region" description="Helical" evidence="1">
    <location>
        <begin position="337"/>
        <end position="358"/>
    </location>
</feature>
<dbReference type="AlphaFoldDB" id="A0A382FLH4"/>
<organism evidence="2">
    <name type="scientific">marine metagenome</name>
    <dbReference type="NCBI Taxonomy" id="408172"/>
    <lineage>
        <taxon>unclassified sequences</taxon>
        <taxon>metagenomes</taxon>
        <taxon>ecological metagenomes</taxon>
    </lineage>
</organism>
<proteinExistence type="predicted"/>
<feature type="transmembrane region" description="Helical" evidence="1">
    <location>
        <begin position="133"/>
        <end position="151"/>
    </location>
</feature>
<keyword evidence="1" id="KW-0472">Membrane</keyword>
<feature type="transmembrane region" description="Helical" evidence="1">
    <location>
        <begin position="364"/>
        <end position="384"/>
    </location>
</feature>
<protein>
    <submittedName>
        <fullName evidence="2">Uncharacterized protein</fullName>
    </submittedName>
</protein>
<keyword evidence="1" id="KW-1133">Transmembrane helix</keyword>
<reference evidence="2" key="1">
    <citation type="submission" date="2018-05" db="EMBL/GenBank/DDBJ databases">
        <authorList>
            <person name="Lanie J.A."/>
            <person name="Ng W.-L."/>
            <person name="Kazmierczak K.M."/>
            <person name="Andrzejewski T.M."/>
            <person name="Davidsen T.M."/>
            <person name="Wayne K.J."/>
            <person name="Tettelin H."/>
            <person name="Glass J.I."/>
            <person name="Rusch D."/>
            <person name="Podicherti R."/>
            <person name="Tsui H.-C.T."/>
            <person name="Winkler M.E."/>
        </authorList>
    </citation>
    <scope>NUCLEOTIDE SEQUENCE</scope>
</reference>
<feature type="transmembrane region" description="Helical" evidence="1">
    <location>
        <begin position="95"/>
        <end position="113"/>
    </location>
</feature>
<dbReference type="PANTHER" id="PTHR43424:SF1">
    <property type="entry name" value="LOCUS PUTATIVE PROTEIN 1-RELATED"/>
    <property type="match status" value="1"/>
</dbReference>
<keyword evidence="1" id="KW-0812">Transmembrane</keyword>
<dbReference type="EMBL" id="UINC01050239">
    <property type="protein sequence ID" value="SVB62967.1"/>
    <property type="molecule type" value="Genomic_DNA"/>
</dbReference>
<dbReference type="PANTHER" id="PTHR43424">
    <property type="entry name" value="LOCUS PUTATIVE PROTEIN 1-RELATED"/>
    <property type="match status" value="1"/>
</dbReference>